<dbReference type="Proteomes" id="UP000290870">
    <property type="component" value="Unassembled WGS sequence"/>
</dbReference>
<dbReference type="SMART" id="SM00881">
    <property type="entry name" value="CoA_binding"/>
    <property type="match status" value="1"/>
</dbReference>
<dbReference type="Pfam" id="PF13380">
    <property type="entry name" value="CoA_binding_2"/>
    <property type="match status" value="1"/>
</dbReference>
<name>A0A4Q0ZQ69_9BACT</name>
<feature type="domain" description="CoA-binding" evidence="1">
    <location>
        <begin position="18"/>
        <end position="112"/>
    </location>
</feature>
<dbReference type="Gene3D" id="3.40.50.720">
    <property type="entry name" value="NAD(P)-binding Rossmann-like Domain"/>
    <property type="match status" value="1"/>
</dbReference>
<dbReference type="PANTHER" id="PTHR33303">
    <property type="entry name" value="CYTOPLASMIC PROTEIN-RELATED"/>
    <property type="match status" value="1"/>
</dbReference>
<evidence type="ECO:0000259" key="1">
    <source>
        <dbReference type="SMART" id="SM00881"/>
    </source>
</evidence>
<dbReference type="InterPro" id="IPR036291">
    <property type="entry name" value="NAD(P)-bd_dom_sf"/>
</dbReference>
<reference evidence="2 3" key="1">
    <citation type="submission" date="2017-10" db="EMBL/GenBank/DDBJ databases">
        <title>Genomics of the genus Arcobacter.</title>
        <authorList>
            <person name="Perez-Cataluna A."/>
            <person name="Figueras M.J."/>
        </authorList>
    </citation>
    <scope>NUCLEOTIDE SEQUENCE [LARGE SCALE GENOMIC DNA]</scope>
    <source>
        <strain evidence="2 3">F26</strain>
    </source>
</reference>
<dbReference type="EMBL" id="PDJZ01000001">
    <property type="protein sequence ID" value="RXJ85778.1"/>
    <property type="molecule type" value="Genomic_DNA"/>
</dbReference>
<sequence>MECEFPTINSKSEEIIEIFKNTKTIAIAGLSPDPSKASNMVAAYLQSAGFKIVPVYPKEEFILGEKVYRTISEIPFKIDMVDIFRKPDAIAQIVDEAIQRGDVDCVWFQLGLANNEAALKAKEAGLKVVQNKCTKIEHRNLF</sequence>
<evidence type="ECO:0000313" key="2">
    <source>
        <dbReference type="EMBL" id="RXJ85778.1"/>
    </source>
</evidence>
<dbReference type="OrthoDB" id="9804695at2"/>
<proteinExistence type="predicted"/>
<dbReference type="AlphaFoldDB" id="A0A4Q0ZQ69"/>
<dbReference type="InterPro" id="IPR003781">
    <property type="entry name" value="CoA-bd"/>
</dbReference>
<accession>A0A4Q0ZQ69</accession>
<dbReference type="RefSeq" id="WP_128985307.1">
    <property type="nucleotide sequence ID" value="NZ_PDJZ01000001.1"/>
</dbReference>
<gene>
    <name evidence="2" type="ORF">CRU90_00510</name>
</gene>
<dbReference type="PANTHER" id="PTHR33303:SF2">
    <property type="entry name" value="COA-BINDING DOMAIN-CONTAINING PROTEIN"/>
    <property type="match status" value="1"/>
</dbReference>
<dbReference type="SUPFAM" id="SSF51735">
    <property type="entry name" value="NAD(P)-binding Rossmann-fold domains"/>
    <property type="match status" value="1"/>
</dbReference>
<comment type="caution">
    <text evidence="2">The sequence shown here is derived from an EMBL/GenBank/DDBJ whole genome shotgun (WGS) entry which is preliminary data.</text>
</comment>
<protein>
    <submittedName>
        <fullName evidence="2">CoA-binding protein</fullName>
    </submittedName>
</protein>
<evidence type="ECO:0000313" key="3">
    <source>
        <dbReference type="Proteomes" id="UP000290870"/>
    </source>
</evidence>
<organism evidence="2 3">
    <name type="scientific">Arcobacter cloacae</name>
    <dbReference type="NCBI Taxonomy" id="1054034"/>
    <lineage>
        <taxon>Bacteria</taxon>
        <taxon>Pseudomonadati</taxon>
        <taxon>Campylobacterota</taxon>
        <taxon>Epsilonproteobacteria</taxon>
        <taxon>Campylobacterales</taxon>
        <taxon>Arcobacteraceae</taxon>
        <taxon>Arcobacter</taxon>
    </lineage>
</organism>